<proteinExistence type="inferred from homology"/>
<dbReference type="SUPFAM" id="SSF53474">
    <property type="entry name" value="alpha/beta-Hydrolases"/>
    <property type="match status" value="1"/>
</dbReference>
<dbReference type="EC" id="3.1.2.14" evidence="3"/>
<dbReference type="InterPro" id="IPR012223">
    <property type="entry name" value="TEII"/>
</dbReference>
<dbReference type="GO" id="GO:0016297">
    <property type="term" value="F:fatty acyl-[ACP] hydrolase activity"/>
    <property type="evidence" value="ECO:0007669"/>
    <property type="project" value="UniProtKB-EC"/>
</dbReference>
<evidence type="ECO:0000256" key="1">
    <source>
        <dbReference type="ARBA" id="ARBA00007169"/>
    </source>
</evidence>
<keyword evidence="3" id="KW-0378">Hydrolase</keyword>
<organism evidence="3 4">
    <name type="scientific">Xenorhabdus nematophila (strain ATCC 19061 / DSM 3370 / CCUG 14189 / LMG 1036 / NCIMB 9965 / AN6)</name>
    <dbReference type="NCBI Taxonomy" id="406817"/>
    <lineage>
        <taxon>Bacteria</taxon>
        <taxon>Pseudomonadati</taxon>
        <taxon>Pseudomonadota</taxon>
        <taxon>Gammaproteobacteria</taxon>
        <taxon>Enterobacterales</taxon>
        <taxon>Morganellaceae</taxon>
        <taxon>Xenorhabdus</taxon>
    </lineage>
</organism>
<dbReference type="Pfam" id="PF00975">
    <property type="entry name" value="Thioesterase"/>
    <property type="match status" value="1"/>
</dbReference>
<accession>D3VCV3</accession>
<dbReference type="AlphaFoldDB" id="D3VCV3"/>
<dbReference type="EMBL" id="FN667742">
    <property type="protein sequence ID" value="CBJ89819.1"/>
    <property type="molecule type" value="Genomic_DNA"/>
</dbReference>
<dbReference type="Gene3D" id="3.40.50.1820">
    <property type="entry name" value="alpha/beta hydrolase"/>
    <property type="match status" value="1"/>
</dbReference>
<dbReference type="eggNOG" id="COG3208">
    <property type="taxonomic scope" value="Bacteria"/>
</dbReference>
<evidence type="ECO:0000313" key="3">
    <source>
        <dbReference type="EMBL" id="CBJ89819.1"/>
    </source>
</evidence>
<dbReference type="InterPro" id="IPR001031">
    <property type="entry name" value="Thioesterase"/>
</dbReference>
<feature type="domain" description="Thioesterase" evidence="2">
    <location>
        <begin position="1"/>
        <end position="201"/>
    </location>
</feature>
<dbReference type="InterPro" id="IPR029058">
    <property type="entry name" value="AB_hydrolase_fold"/>
</dbReference>
<dbReference type="PANTHER" id="PTHR11487">
    <property type="entry name" value="THIOESTERASE"/>
    <property type="match status" value="1"/>
</dbReference>
<name>D3VCV3_XENNA</name>
<keyword evidence="4" id="KW-1185">Reference proteome</keyword>
<dbReference type="STRING" id="406817.XNC1_1759"/>
<evidence type="ECO:0000259" key="2">
    <source>
        <dbReference type="Pfam" id="PF00975"/>
    </source>
</evidence>
<dbReference type="GO" id="GO:0008610">
    <property type="term" value="P:lipid biosynthetic process"/>
    <property type="evidence" value="ECO:0007669"/>
    <property type="project" value="TreeGrafter"/>
</dbReference>
<dbReference type="PANTHER" id="PTHR11487:SF0">
    <property type="entry name" value="S-ACYL FATTY ACID SYNTHASE THIOESTERASE, MEDIUM CHAIN"/>
    <property type="match status" value="1"/>
</dbReference>
<dbReference type="HOGENOM" id="CLU_070456_1_1_6"/>
<dbReference type="Proteomes" id="UP000008075">
    <property type="component" value="Chromosome"/>
</dbReference>
<comment type="similarity">
    <text evidence="1">Belongs to the thioesterase family.</text>
</comment>
<reference evidence="3 4" key="1">
    <citation type="journal article" date="2011" name="PLoS ONE">
        <title>The entomopathogenic bacterial endosymbionts xenorhabdus and photorhabdus: convergent lifestyles from divergent genomes.</title>
        <authorList>
            <person name="Chaston J.M."/>
            <person name="Suen G."/>
            <person name="Tucker S.L."/>
            <person name="Andersen A.W."/>
            <person name="Bhasin A."/>
            <person name="Bode E."/>
            <person name="Bode H.B."/>
            <person name="Brachmann A.O."/>
            <person name="Cowles C.E."/>
            <person name="Cowles K.N."/>
            <person name="Darby C."/>
            <person name="de Leon L."/>
            <person name="Drace K."/>
            <person name="Du Z."/>
            <person name="Givaudan A."/>
            <person name="Herbert Tran E.E."/>
            <person name="Jewell K.A."/>
            <person name="Knack J.J."/>
            <person name="Krasomil-Osterfeld K.C."/>
            <person name="Kukor R."/>
            <person name="Lanois A."/>
            <person name="Latreille P."/>
            <person name="Leimgruber N.K."/>
            <person name="Lipke C.M."/>
            <person name="Liu R."/>
            <person name="Lu X."/>
            <person name="Martens E.C."/>
            <person name="Marri P.R."/>
            <person name="Medigue C."/>
            <person name="Menard M.L."/>
            <person name="Miller N.M."/>
            <person name="Morales-Soto N."/>
            <person name="Norton S."/>
            <person name="Ogier J.C."/>
            <person name="Orchard S.S."/>
            <person name="Park D."/>
            <person name="Park Y."/>
            <person name="Qurollo B.A."/>
            <person name="Sugar D.R."/>
            <person name="Richards G.R."/>
            <person name="Rouy Z."/>
            <person name="Slominski B."/>
            <person name="Slominski K."/>
            <person name="Snyder H."/>
            <person name="Tjaden B.C."/>
            <person name="van der Hoeven R."/>
            <person name="Welch R.D."/>
            <person name="Wheeler C."/>
            <person name="Xiang B."/>
            <person name="Barbazuk B."/>
            <person name="Gaudriault S."/>
            <person name="Goodner B."/>
            <person name="Slater S.C."/>
            <person name="Forst S."/>
            <person name="Goldman B.S."/>
            <person name="Goodrich-Blair H."/>
        </authorList>
    </citation>
    <scope>NUCLEOTIDE SEQUENCE [LARGE SCALE GENOMIC DNA]</scope>
    <source>
        <strain evidence="4">ATCC 19061 / DSM 3370 / CCUG 14189 / LMG 1036 / NCIMB 9965 / AN6</strain>
    </source>
</reference>
<sequence length="203" mass="23791">MYRPWLEHFPAQWDIVFIDYPGRGMRENEQALNDIPSLADYLLPIIREKLNRDSPFVFFGHSMGALVAYQLTQRLMEKKERLPLWLGISGRAEPGFVSLQKRHLLPDPLLQQELTRLGGMPPSLERYPELWRQLLPLFRHDLGVIENWRENPAHRALPVPVSTFSAWHDPIVAPDQMKDWQKVCLKPITCHVFQGDHFYFLGQ</sequence>
<evidence type="ECO:0000313" key="4">
    <source>
        <dbReference type="Proteomes" id="UP000008075"/>
    </source>
</evidence>
<protein>
    <submittedName>
        <fullName evidence="3">Oleoyl-[acyl-carrier-protein] hydrolase</fullName>
        <ecNumber evidence="3">3.1.2.14</ecNumber>
    </submittedName>
</protein>
<dbReference type="KEGG" id="xne:XNC1_1759"/>
<gene>
    <name evidence="3" type="ordered locus">XNC1_1759</name>
</gene>